<name>A0A7X2XXY7_9LACO</name>
<organism evidence="1 2">
    <name type="scientific">Secundilactobacillus folii</name>
    <dbReference type="NCBI Taxonomy" id="2678357"/>
    <lineage>
        <taxon>Bacteria</taxon>
        <taxon>Bacillati</taxon>
        <taxon>Bacillota</taxon>
        <taxon>Bacilli</taxon>
        <taxon>Lactobacillales</taxon>
        <taxon>Lactobacillaceae</taxon>
        <taxon>Secundilactobacillus</taxon>
    </lineage>
</organism>
<comment type="caution">
    <text evidence="1">The sequence shown here is derived from an EMBL/GenBank/DDBJ whole genome shotgun (WGS) entry which is preliminary data.</text>
</comment>
<dbReference type="RefSeq" id="WP_155432401.1">
    <property type="nucleotide sequence ID" value="NZ_WNJO01000018.1"/>
</dbReference>
<dbReference type="AlphaFoldDB" id="A0A7X2XXY7"/>
<gene>
    <name evidence="1" type="ORF">GM612_10980</name>
</gene>
<dbReference type="Proteomes" id="UP000466388">
    <property type="component" value="Unassembled WGS sequence"/>
</dbReference>
<dbReference type="EMBL" id="WNJO01000018">
    <property type="protein sequence ID" value="MTV83140.1"/>
    <property type="molecule type" value="Genomic_DNA"/>
</dbReference>
<protein>
    <submittedName>
        <fullName evidence="1">Uncharacterized protein</fullName>
    </submittedName>
</protein>
<proteinExistence type="predicted"/>
<sequence>MAESVDKTLFIDYNMNDAFDWSDDETPVRDAIWDYLMEQNGHDTLKTEEQMKPFMSMSEDDVRKYVEDNLKTAAAK</sequence>
<accession>A0A7X2XXY7</accession>
<evidence type="ECO:0000313" key="1">
    <source>
        <dbReference type="EMBL" id="MTV83140.1"/>
    </source>
</evidence>
<reference evidence="1 2" key="1">
    <citation type="submission" date="2019-11" db="EMBL/GenBank/DDBJ databases">
        <title>Lactobacillus sp. nov. CRM56-3, isolated from fermented tea leaves.</title>
        <authorList>
            <person name="Phuengjayaem S."/>
            <person name="Tanasupawat S."/>
        </authorList>
    </citation>
    <scope>NUCLEOTIDE SEQUENCE [LARGE SCALE GENOMIC DNA]</scope>
    <source>
        <strain evidence="1 2">CRM56-3</strain>
    </source>
</reference>
<dbReference type="Pfam" id="PF24305">
    <property type="entry name" value="P8"/>
    <property type="match status" value="1"/>
</dbReference>
<dbReference type="InterPro" id="IPR056216">
    <property type="entry name" value="P8-like"/>
</dbReference>
<keyword evidence="2" id="KW-1185">Reference proteome</keyword>
<evidence type="ECO:0000313" key="2">
    <source>
        <dbReference type="Proteomes" id="UP000466388"/>
    </source>
</evidence>